<gene>
    <name evidence="3" type="ORF">ACFQXB_07630</name>
</gene>
<feature type="transmembrane region" description="Helical" evidence="2">
    <location>
        <begin position="16"/>
        <end position="37"/>
    </location>
</feature>
<feature type="compositionally biased region" description="Polar residues" evidence="1">
    <location>
        <begin position="61"/>
        <end position="74"/>
    </location>
</feature>
<keyword evidence="2" id="KW-1133">Transmembrane helix</keyword>
<evidence type="ECO:0000256" key="2">
    <source>
        <dbReference type="SAM" id="Phobius"/>
    </source>
</evidence>
<keyword evidence="2" id="KW-0472">Membrane</keyword>
<sequence length="138" mass="13978">MSASETNLAKQRRRHWAPLLGMGVIVVIFVVLMLVYWPAEEAIESEGPQGAAVQIDGRTGEPSTTGDEAFSTTPEVVGDGVAPPPPADAAPPVVDPALDPLVDDPVAPGQPEGTPQSPPASGTAPGGAVDNTAPPANQ</sequence>
<protein>
    <recommendedName>
        <fullName evidence="5">SPOR domain-containing protein</fullName>
    </recommendedName>
</protein>
<evidence type="ECO:0008006" key="5">
    <source>
        <dbReference type="Google" id="ProtNLM"/>
    </source>
</evidence>
<evidence type="ECO:0000313" key="3">
    <source>
        <dbReference type="EMBL" id="MFC7704060.1"/>
    </source>
</evidence>
<keyword evidence="2" id="KW-0812">Transmembrane</keyword>
<accession>A0ABW2UJ45</accession>
<keyword evidence="4" id="KW-1185">Reference proteome</keyword>
<evidence type="ECO:0000313" key="4">
    <source>
        <dbReference type="Proteomes" id="UP001596516"/>
    </source>
</evidence>
<feature type="compositionally biased region" description="Low complexity" evidence="1">
    <location>
        <begin position="90"/>
        <end position="107"/>
    </location>
</feature>
<dbReference type="EMBL" id="JBHTFQ010000003">
    <property type="protein sequence ID" value="MFC7704060.1"/>
    <property type="molecule type" value="Genomic_DNA"/>
</dbReference>
<feature type="region of interest" description="Disordered" evidence="1">
    <location>
        <begin position="44"/>
        <end position="138"/>
    </location>
</feature>
<organism evidence="3 4">
    <name type="scientific">Plastorhodobacter daqingensis</name>
    <dbReference type="NCBI Taxonomy" id="1387281"/>
    <lineage>
        <taxon>Bacteria</taxon>
        <taxon>Pseudomonadati</taxon>
        <taxon>Pseudomonadota</taxon>
        <taxon>Alphaproteobacteria</taxon>
        <taxon>Rhodobacterales</taxon>
        <taxon>Paracoccaceae</taxon>
        <taxon>Plastorhodobacter</taxon>
    </lineage>
</organism>
<dbReference type="RefSeq" id="WP_377401590.1">
    <property type="nucleotide sequence ID" value="NZ_JBHTFQ010000003.1"/>
</dbReference>
<reference evidence="4" key="1">
    <citation type="journal article" date="2019" name="Int. J. Syst. Evol. Microbiol.">
        <title>The Global Catalogue of Microorganisms (GCM) 10K type strain sequencing project: providing services to taxonomists for standard genome sequencing and annotation.</title>
        <authorList>
            <consortium name="The Broad Institute Genomics Platform"/>
            <consortium name="The Broad Institute Genome Sequencing Center for Infectious Disease"/>
            <person name="Wu L."/>
            <person name="Ma J."/>
        </authorList>
    </citation>
    <scope>NUCLEOTIDE SEQUENCE [LARGE SCALE GENOMIC DNA]</scope>
    <source>
        <strain evidence="4">CGMCC 1.12750</strain>
    </source>
</reference>
<evidence type="ECO:0000256" key="1">
    <source>
        <dbReference type="SAM" id="MobiDB-lite"/>
    </source>
</evidence>
<dbReference type="Proteomes" id="UP001596516">
    <property type="component" value="Unassembled WGS sequence"/>
</dbReference>
<name>A0ABW2UJ45_9RHOB</name>
<comment type="caution">
    <text evidence="3">The sequence shown here is derived from an EMBL/GenBank/DDBJ whole genome shotgun (WGS) entry which is preliminary data.</text>
</comment>
<proteinExistence type="predicted"/>